<dbReference type="InParanoid" id="E9HZD4"/>
<evidence type="ECO:0000313" key="2">
    <source>
        <dbReference type="Proteomes" id="UP000000305"/>
    </source>
</evidence>
<name>E9HZD4_DAPPU</name>
<dbReference type="OrthoDB" id="10064970at2759"/>
<sequence>MVGMAQPLTDGFPPIRLFLFGSDNKFKTEAVKNRLDFTKRSLAKEGIRILTYSADGDSREMKLMRDQLRLGTQLHDATCPLNTDRLRKKWPWFVCDYLRENIPVQDTVHLGAKFRTRLLKLQKPMPFGNTVANQAHLINLTRQLTKDKHLLKEGDLLPQDKMNYDAVFRLCDPQIGLLLETEIPDSAGTCFFLTLMRNLTSSYLDKTLDPLQRVYRLWFSVFSLRYWRYWLSCDSVYPLAKHFITLNAYLCAEINAHALIMLITTLRDDGTPEFFKPWLYGSQQCETFFKSWSHRALSSNQQYCNDGLMRDQQWDNGPMVKDQHLDNCVLTMDQQRNNSALTKNPKWDNLGLMTDQHWEESLTLMGQQLHCFALMTNQHLENCALMTDQQLHNFVVGKKLQHNCVEMKKFLKK</sequence>
<dbReference type="PhylomeDB" id="E9HZD4"/>
<reference evidence="1 2" key="1">
    <citation type="journal article" date="2011" name="Science">
        <title>The ecoresponsive genome of Daphnia pulex.</title>
        <authorList>
            <person name="Colbourne J.K."/>
            <person name="Pfrender M.E."/>
            <person name="Gilbert D."/>
            <person name="Thomas W.K."/>
            <person name="Tucker A."/>
            <person name="Oakley T.H."/>
            <person name="Tokishita S."/>
            <person name="Aerts A."/>
            <person name="Arnold G.J."/>
            <person name="Basu M.K."/>
            <person name="Bauer D.J."/>
            <person name="Caceres C.E."/>
            <person name="Carmel L."/>
            <person name="Casola C."/>
            <person name="Choi J.H."/>
            <person name="Detter J.C."/>
            <person name="Dong Q."/>
            <person name="Dusheyko S."/>
            <person name="Eads B.D."/>
            <person name="Frohlich T."/>
            <person name="Geiler-Samerotte K.A."/>
            <person name="Gerlach D."/>
            <person name="Hatcher P."/>
            <person name="Jogdeo S."/>
            <person name="Krijgsveld J."/>
            <person name="Kriventseva E.V."/>
            <person name="Kultz D."/>
            <person name="Laforsch C."/>
            <person name="Lindquist E."/>
            <person name="Lopez J."/>
            <person name="Manak J.R."/>
            <person name="Muller J."/>
            <person name="Pangilinan J."/>
            <person name="Patwardhan R.P."/>
            <person name="Pitluck S."/>
            <person name="Pritham E.J."/>
            <person name="Rechtsteiner A."/>
            <person name="Rho M."/>
            <person name="Rogozin I.B."/>
            <person name="Sakarya O."/>
            <person name="Salamov A."/>
            <person name="Schaack S."/>
            <person name="Shapiro H."/>
            <person name="Shiga Y."/>
            <person name="Skalitzky C."/>
            <person name="Smith Z."/>
            <person name="Souvorov A."/>
            <person name="Sung W."/>
            <person name="Tang Z."/>
            <person name="Tsuchiya D."/>
            <person name="Tu H."/>
            <person name="Vos H."/>
            <person name="Wang M."/>
            <person name="Wolf Y.I."/>
            <person name="Yamagata H."/>
            <person name="Yamada T."/>
            <person name="Ye Y."/>
            <person name="Shaw J.R."/>
            <person name="Andrews J."/>
            <person name="Crease T.J."/>
            <person name="Tang H."/>
            <person name="Lucas S.M."/>
            <person name="Robertson H.M."/>
            <person name="Bork P."/>
            <person name="Koonin E.V."/>
            <person name="Zdobnov E.M."/>
            <person name="Grigoriev I.V."/>
            <person name="Lynch M."/>
            <person name="Boore J.L."/>
        </authorList>
    </citation>
    <scope>NUCLEOTIDE SEQUENCE [LARGE SCALE GENOMIC DNA]</scope>
</reference>
<dbReference type="AlphaFoldDB" id="E9HZD4"/>
<dbReference type="KEGG" id="dpx:DAPPUDRAFT_119750"/>
<dbReference type="HOGENOM" id="CLU_666090_0_0_1"/>
<dbReference type="eggNOG" id="ENOG502QUPU">
    <property type="taxonomic scope" value="Eukaryota"/>
</dbReference>
<protein>
    <submittedName>
        <fullName evidence="1">Uncharacterized protein</fullName>
    </submittedName>
</protein>
<organism evidence="1 2">
    <name type="scientific">Daphnia pulex</name>
    <name type="common">Water flea</name>
    <dbReference type="NCBI Taxonomy" id="6669"/>
    <lineage>
        <taxon>Eukaryota</taxon>
        <taxon>Metazoa</taxon>
        <taxon>Ecdysozoa</taxon>
        <taxon>Arthropoda</taxon>
        <taxon>Crustacea</taxon>
        <taxon>Branchiopoda</taxon>
        <taxon>Diplostraca</taxon>
        <taxon>Cladocera</taxon>
        <taxon>Anomopoda</taxon>
        <taxon>Daphniidae</taxon>
        <taxon>Daphnia</taxon>
    </lineage>
</organism>
<dbReference type="EMBL" id="GL733319">
    <property type="protein sequence ID" value="EFX62896.1"/>
    <property type="molecule type" value="Genomic_DNA"/>
</dbReference>
<proteinExistence type="predicted"/>
<keyword evidence="2" id="KW-1185">Reference proteome</keyword>
<accession>E9HZD4</accession>
<gene>
    <name evidence="1" type="ORF">DAPPUDRAFT_119750</name>
</gene>
<evidence type="ECO:0000313" key="1">
    <source>
        <dbReference type="EMBL" id="EFX62896.1"/>
    </source>
</evidence>
<dbReference type="Proteomes" id="UP000000305">
    <property type="component" value="Unassembled WGS sequence"/>
</dbReference>